<dbReference type="Proteomes" id="UP000032304">
    <property type="component" value="Chromosome 10"/>
</dbReference>
<evidence type="ECO:0000256" key="1">
    <source>
        <dbReference type="SAM" id="MobiDB-lite"/>
    </source>
</evidence>
<evidence type="ECO:0000313" key="4">
    <source>
        <dbReference type="Proteomes" id="UP000032304"/>
    </source>
</evidence>
<dbReference type="InterPro" id="IPR035892">
    <property type="entry name" value="C2_domain_sf"/>
</dbReference>
<name>A0A0D2VE83_GOSRA</name>
<dbReference type="InterPro" id="IPR000008">
    <property type="entry name" value="C2_dom"/>
</dbReference>
<dbReference type="PROSITE" id="PS50004">
    <property type="entry name" value="C2"/>
    <property type="match status" value="1"/>
</dbReference>
<dbReference type="Gramene" id="KJB68200">
    <property type="protein sequence ID" value="KJB68200"/>
    <property type="gene ID" value="B456_010G231500"/>
</dbReference>
<dbReference type="GO" id="GO:0006952">
    <property type="term" value="P:defense response"/>
    <property type="evidence" value="ECO:0007669"/>
    <property type="project" value="InterPro"/>
</dbReference>
<accession>A0A0D2VE83</accession>
<protein>
    <recommendedName>
        <fullName evidence="2">C2 domain-containing protein</fullName>
    </recommendedName>
</protein>
<dbReference type="PANTHER" id="PTHR32246">
    <property type="entry name" value="INGRESSION PROTEIN FIC1"/>
    <property type="match status" value="1"/>
</dbReference>
<keyword evidence="4" id="KW-1185">Reference proteome</keyword>
<dbReference type="PANTHER" id="PTHR32246:SF69">
    <property type="entry name" value="CALCIUM-DEPENDENT LIPID-BINDING (CALB DOMAIN) FAMILY PROTEIN"/>
    <property type="match status" value="1"/>
</dbReference>
<dbReference type="SUPFAM" id="SSF49562">
    <property type="entry name" value="C2 domain (Calcium/lipid-binding domain, CaLB)"/>
    <property type="match status" value="1"/>
</dbReference>
<feature type="compositionally biased region" description="Polar residues" evidence="1">
    <location>
        <begin position="179"/>
        <end position="191"/>
    </location>
</feature>
<reference evidence="3 4" key="1">
    <citation type="journal article" date="2012" name="Nature">
        <title>Repeated polyploidization of Gossypium genomes and the evolution of spinnable cotton fibres.</title>
        <authorList>
            <person name="Paterson A.H."/>
            <person name="Wendel J.F."/>
            <person name="Gundlach H."/>
            <person name="Guo H."/>
            <person name="Jenkins J."/>
            <person name="Jin D."/>
            <person name="Llewellyn D."/>
            <person name="Showmaker K.C."/>
            <person name="Shu S."/>
            <person name="Udall J."/>
            <person name="Yoo M.J."/>
            <person name="Byers R."/>
            <person name="Chen W."/>
            <person name="Doron-Faigenboim A."/>
            <person name="Duke M.V."/>
            <person name="Gong L."/>
            <person name="Grimwood J."/>
            <person name="Grover C."/>
            <person name="Grupp K."/>
            <person name="Hu G."/>
            <person name="Lee T.H."/>
            <person name="Li J."/>
            <person name="Lin L."/>
            <person name="Liu T."/>
            <person name="Marler B.S."/>
            <person name="Page J.T."/>
            <person name="Roberts A.W."/>
            <person name="Romanel E."/>
            <person name="Sanders W.S."/>
            <person name="Szadkowski E."/>
            <person name="Tan X."/>
            <person name="Tang H."/>
            <person name="Xu C."/>
            <person name="Wang J."/>
            <person name="Wang Z."/>
            <person name="Zhang D."/>
            <person name="Zhang L."/>
            <person name="Ashrafi H."/>
            <person name="Bedon F."/>
            <person name="Bowers J.E."/>
            <person name="Brubaker C.L."/>
            <person name="Chee P.W."/>
            <person name="Das S."/>
            <person name="Gingle A.R."/>
            <person name="Haigler C.H."/>
            <person name="Harker D."/>
            <person name="Hoffmann L.V."/>
            <person name="Hovav R."/>
            <person name="Jones D.C."/>
            <person name="Lemke C."/>
            <person name="Mansoor S."/>
            <person name="ur Rahman M."/>
            <person name="Rainville L.N."/>
            <person name="Rambani A."/>
            <person name="Reddy U.K."/>
            <person name="Rong J.K."/>
            <person name="Saranga Y."/>
            <person name="Scheffler B.E."/>
            <person name="Scheffler J.A."/>
            <person name="Stelly D.M."/>
            <person name="Triplett B.A."/>
            <person name="Van Deynze A."/>
            <person name="Vaslin M.F."/>
            <person name="Waghmare V.N."/>
            <person name="Walford S.A."/>
            <person name="Wright R.J."/>
            <person name="Zaki E.A."/>
            <person name="Zhang T."/>
            <person name="Dennis E.S."/>
            <person name="Mayer K.F."/>
            <person name="Peterson D.G."/>
            <person name="Rokhsar D.S."/>
            <person name="Wang X."/>
            <person name="Schmutz J."/>
        </authorList>
    </citation>
    <scope>NUCLEOTIDE SEQUENCE [LARGE SCALE GENOMIC DNA]</scope>
</reference>
<dbReference type="eggNOG" id="ENOG502QV3A">
    <property type="taxonomic scope" value="Eukaryota"/>
</dbReference>
<dbReference type="Pfam" id="PF00168">
    <property type="entry name" value="C2"/>
    <property type="match status" value="1"/>
</dbReference>
<dbReference type="KEGG" id="gra:105772260"/>
<gene>
    <name evidence="3" type="ORF">B456_010G231500</name>
</gene>
<dbReference type="OrthoDB" id="1909968at2759"/>
<sequence length="230" mass="25155">MESSAQVLEINLISAQGLKRHTKNYAIAWVDPSTKLRTRIDRTGGENPTWNDKFLFKVSQDFLSGETSAVSVAIYAAGIIRDKLIGTVRILISTFLHTSPSSPITSPAFAAFLIRSPSGEFFGTLNVGATVLNAFTGFQALNKASAIGYHELAGENLAGKYRSANKSKATVRDVPESIPSDSPVHQSETSDSLVDQSFTDVSLKQKVRKNKKKFWINLRQLHAICISPQI</sequence>
<dbReference type="Gene3D" id="2.60.40.150">
    <property type="entry name" value="C2 domain"/>
    <property type="match status" value="1"/>
</dbReference>
<proteinExistence type="predicted"/>
<feature type="region of interest" description="Disordered" evidence="1">
    <location>
        <begin position="172"/>
        <end position="191"/>
    </location>
</feature>
<dbReference type="STRING" id="29730.A0A0D2VE83"/>
<dbReference type="CDD" id="cd04051">
    <property type="entry name" value="C2_SRC2_like"/>
    <property type="match status" value="1"/>
</dbReference>
<evidence type="ECO:0000259" key="2">
    <source>
        <dbReference type="PROSITE" id="PS50004"/>
    </source>
</evidence>
<dbReference type="InterPro" id="IPR044750">
    <property type="entry name" value="C2_SRC2/BAP"/>
</dbReference>
<dbReference type="SMART" id="SM00239">
    <property type="entry name" value="C2"/>
    <property type="match status" value="1"/>
</dbReference>
<dbReference type="AlphaFoldDB" id="A0A0D2VE83"/>
<dbReference type="EMBL" id="CM001749">
    <property type="protein sequence ID" value="KJB68200.1"/>
    <property type="molecule type" value="Genomic_DNA"/>
</dbReference>
<evidence type="ECO:0000313" key="3">
    <source>
        <dbReference type="EMBL" id="KJB68200.1"/>
    </source>
</evidence>
<feature type="domain" description="C2" evidence="2">
    <location>
        <begin position="1"/>
        <end position="105"/>
    </location>
</feature>
<organism evidence="3 4">
    <name type="scientific">Gossypium raimondii</name>
    <name type="common">Peruvian cotton</name>
    <name type="synonym">Gossypium klotzschianum subsp. raimondii</name>
    <dbReference type="NCBI Taxonomy" id="29730"/>
    <lineage>
        <taxon>Eukaryota</taxon>
        <taxon>Viridiplantae</taxon>
        <taxon>Streptophyta</taxon>
        <taxon>Embryophyta</taxon>
        <taxon>Tracheophyta</taxon>
        <taxon>Spermatophyta</taxon>
        <taxon>Magnoliopsida</taxon>
        <taxon>eudicotyledons</taxon>
        <taxon>Gunneridae</taxon>
        <taxon>Pentapetalae</taxon>
        <taxon>rosids</taxon>
        <taxon>malvids</taxon>
        <taxon>Malvales</taxon>
        <taxon>Malvaceae</taxon>
        <taxon>Malvoideae</taxon>
        <taxon>Gossypium</taxon>
    </lineage>
</organism>
<dbReference type="OMA" id="HAICISP"/>